<dbReference type="eggNOG" id="KOG2504">
    <property type="taxonomic scope" value="Eukaryota"/>
</dbReference>
<dbReference type="SUPFAM" id="SSF103473">
    <property type="entry name" value="MFS general substrate transporter"/>
    <property type="match status" value="1"/>
</dbReference>
<dbReference type="OrthoDB" id="3432009at2759"/>
<feature type="transmembrane region" description="Helical" evidence="4">
    <location>
        <begin position="184"/>
        <end position="202"/>
    </location>
</feature>
<dbReference type="InterPro" id="IPR050327">
    <property type="entry name" value="Proton-linked_MCT"/>
</dbReference>
<dbReference type="Proteomes" id="UP000077154">
    <property type="component" value="Unassembled WGS sequence"/>
</dbReference>
<feature type="compositionally biased region" description="Basic and acidic residues" evidence="3">
    <location>
        <begin position="1"/>
        <end position="11"/>
    </location>
</feature>
<feature type="transmembrane region" description="Helical" evidence="4">
    <location>
        <begin position="242"/>
        <end position="261"/>
    </location>
</feature>
<evidence type="ECO:0000256" key="3">
    <source>
        <dbReference type="SAM" id="MobiDB-lite"/>
    </source>
</evidence>
<evidence type="ECO:0000256" key="2">
    <source>
        <dbReference type="ARBA" id="ARBA00006727"/>
    </source>
</evidence>
<keyword evidence="4" id="KW-0472">Membrane</keyword>
<evidence type="ECO:0000259" key="5">
    <source>
        <dbReference type="PROSITE" id="PS50850"/>
    </source>
</evidence>
<feature type="compositionally biased region" description="Basic and acidic residues" evidence="3">
    <location>
        <begin position="20"/>
        <end position="29"/>
    </location>
</feature>
<evidence type="ECO:0000313" key="6">
    <source>
        <dbReference type="EMBL" id="OAF55023.1"/>
    </source>
</evidence>
<dbReference type="GO" id="GO:0016020">
    <property type="term" value="C:membrane"/>
    <property type="evidence" value="ECO:0007669"/>
    <property type="project" value="UniProtKB-SubCell"/>
</dbReference>
<dbReference type="PROSITE" id="PS50850">
    <property type="entry name" value="MFS"/>
    <property type="match status" value="1"/>
</dbReference>
<accession>A0A177A1R2</accession>
<feature type="transmembrane region" description="Helical" evidence="4">
    <location>
        <begin position="472"/>
        <end position="493"/>
    </location>
</feature>
<feature type="transmembrane region" description="Helical" evidence="4">
    <location>
        <begin position="114"/>
        <end position="135"/>
    </location>
</feature>
<proteinExistence type="inferred from homology"/>
<dbReference type="CDD" id="cd17352">
    <property type="entry name" value="MFS_MCT_SLC16"/>
    <property type="match status" value="1"/>
</dbReference>
<dbReference type="AlphaFoldDB" id="A0A177A1R2"/>
<name>A0A177A1R2_9PEZI</name>
<dbReference type="PANTHER" id="PTHR11360">
    <property type="entry name" value="MONOCARBOXYLATE TRANSPORTER"/>
    <property type="match status" value="1"/>
</dbReference>
<dbReference type="Gene3D" id="1.20.1250.20">
    <property type="entry name" value="MFS general substrate transporter like domains"/>
    <property type="match status" value="1"/>
</dbReference>
<feature type="region of interest" description="Disordered" evidence="3">
    <location>
        <begin position="1"/>
        <end position="49"/>
    </location>
</feature>
<feature type="transmembrane region" description="Helical" evidence="4">
    <location>
        <begin position="382"/>
        <end position="401"/>
    </location>
</feature>
<gene>
    <name evidence="6" type="ORF">VC83_08771</name>
</gene>
<feature type="transmembrane region" description="Helical" evidence="4">
    <location>
        <begin position="351"/>
        <end position="370"/>
    </location>
</feature>
<evidence type="ECO:0000256" key="1">
    <source>
        <dbReference type="ARBA" id="ARBA00004141"/>
    </source>
</evidence>
<keyword evidence="4" id="KW-0812">Transmembrane</keyword>
<comment type="subcellular location">
    <subcellularLocation>
        <location evidence="1">Membrane</location>
        <topology evidence="1">Multi-pass membrane protein</topology>
    </subcellularLocation>
</comment>
<comment type="similarity">
    <text evidence="2">Belongs to the major facilitator superfamily. Monocarboxylate porter (TC 2.A.1.13) family.</text>
</comment>
<reference evidence="6" key="1">
    <citation type="submission" date="2016-03" db="EMBL/GenBank/DDBJ databases">
        <title>Updated assembly of Pseudogymnoascus destructans, the fungus causing white-nose syndrome of bats.</title>
        <authorList>
            <person name="Palmer J.M."/>
            <person name="Drees K.P."/>
            <person name="Foster J.T."/>
            <person name="Lindner D.L."/>
        </authorList>
    </citation>
    <scope>NUCLEOTIDE SEQUENCE [LARGE SCALE GENOMIC DNA]</scope>
    <source>
        <strain evidence="6">20631-21</strain>
    </source>
</reference>
<dbReference type="EMBL" id="KV441412">
    <property type="protein sequence ID" value="OAF55023.1"/>
    <property type="molecule type" value="Genomic_DNA"/>
</dbReference>
<dbReference type="RefSeq" id="XP_024320326.1">
    <property type="nucleotide sequence ID" value="XM_024472314.1"/>
</dbReference>
<feature type="domain" description="Major facilitator superfamily (MFS) profile" evidence="5">
    <location>
        <begin position="116"/>
        <end position="497"/>
    </location>
</feature>
<keyword evidence="4" id="KW-1133">Transmembrane helix</keyword>
<feature type="compositionally biased region" description="Polar residues" evidence="3">
    <location>
        <begin position="33"/>
        <end position="46"/>
    </location>
</feature>
<feature type="transmembrane region" description="Helical" evidence="4">
    <location>
        <begin position="442"/>
        <end position="460"/>
    </location>
</feature>
<evidence type="ECO:0000256" key="4">
    <source>
        <dbReference type="SAM" id="Phobius"/>
    </source>
</evidence>
<feature type="transmembrane region" description="Helical" evidence="4">
    <location>
        <begin position="407"/>
        <end position="430"/>
    </location>
</feature>
<dbReference type="GeneID" id="36291810"/>
<dbReference type="InterPro" id="IPR020846">
    <property type="entry name" value="MFS_dom"/>
</dbReference>
<dbReference type="InterPro" id="IPR011701">
    <property type="entry name" value="MFS"/>
</dbReference>
<dbReference type="InterPro" id="IPR036259">
    <property type="entry name" value="MFS_trans_sf"/>
</dbReference>
<feature type="transmembrane region" description="Helical" evidence="4">
    <location>
        <begin position="316"/>
        <end position="339"/>
    </location>
</feature>
<protein>
    <recommendedName>
        <fullName evidence="5">Major facilitator superfamily (MFS) profile domain-containing protein</fullName>
    </recommendedName>
</protein>
<organism evidence="6">
    <name type="scientific">Pseudogymnoascus destructans</name>
    <dbReference type="NCBI Taxonomy" id="655981"/>
    <lineage>
        <taxon>Eukaryota</taxon>
        <taxon>Fungi</taxon>
        <taxon>Dikarya</taxon>
        <taxon>Ascomycota</taxon>
        <taxon>Pezizomycotina</taxon>
        <taxon>Leotiomycetes</taxon>
        <taxon>Thelebolales</taxon>
        <taxon>Thelebolaceae</taxon>
        <taxon>Pseudogymnoascus</taxon>
    </lineage>
</organism>
<feature type="transmembrane region" description="Helical" evidence="4">
    <location>
        <begin position="155"/>
        <end position="177"/>
    </location>
</feature>
<dbReference type="GO" id="GO:0022857">
    <property type="term" value="F:transmembrane transporter activity"/>
    <property type="evidence" value="ECO:0007669"/>
    <property type="project" value="InterPro"/>
</dbReference>
<feature type="transmembrane region" description="Helical" evidence="4">
    <location>
        <begin position="273"/>
        <end position="295"/>
    </location>
</feature>
<dbReference type="VEuPathDB" id="FungiDB:GMDG_07250"/>
<dbReference type="PANTHER" id="PTHR11360:SF177">
    <property type="entry name" value="RIBOFLAVIN TRANSPORTER MCH5"/>
    <property type="match status" value="1"/>
</dbReference>
<feature type="transmembrane region" description="Helical" evidence="4">
    <location>
        <begin position="208"/>
        <end position="230"/>
    </location>
</feature>
<sequence length="506" mass="54516">MMGGEKKDTRSHGNTPVDAKVLRTDHEPAVTEGITTSHNGNSSDSSDAIGLHIVPSKTRSRISRISRDGDKLSFHDPEKGVLSTAAVIPSPSQSTHALTLREDENFYPEGGLQAWLVVFGSLCSLLAALGVMNTLGSFQAYISRNQLREYSEGEIGWIFSMYACLAFGFGVIVGPIFDKHGARWLMLAGSAGVVTSLMLLSVCETYWHFMLVFGILGGASTSLIFSPSLAAIGHWFKARRGFATGIGATGGALGGIFYPLMLQYLIPQLGWAWATRCLGFLSIFLLTIGCVLVRGRLPPEHNSSAKPDLGIFRDGVFALTVAAVYLLEWALFVPLTYISSYALHAGFSEDFSYQCLIILNIGSVFGRWLPGFYADKIGAFNTMILTTILSVVMVLGVWLPAGTTMPGLVIFCLFFGFASGSNIGLTSVCIGKLCRTENLGRYFATCYTIVSIGCLTGIPIAGEIVKANHGEYWGLMTFTGVCYGGGLAAFIVVRIIKVGWDVKAVY</sequence>
<dbReference type="Pfam" id="PF07690">
    <property type="entry name" value="MFS_1"/>
    <property type="match status" value="1"/>
</dbReference>